<organism evidence="3 4">
    <name type="scientific">Morchella conica CCBAS932</name>
    <dbReference type="NCBI Taxonomy" id="1392247"/>
    <lineage>
        <taxon>Eukaryota</taxon>
        <taxon>Fungi</taxon>
        <taxon>Dikarya</taxon>
        <taxon>Ascomycota</taxon>
        <taxon>Pezizomycotina</taxon>
        <taxon>Pezizomycetes</taxon>
        <taxon>Pezizales</taxon>
        <taxon>Morchellaceae</taxon>
        <taxon>Morchella</taxon>
    </lineage>
</organism>
<dbReference type="EMBL" id="ML119123">
    <property type="protein sequence ID" value="RPB13419.1"/>
    <property type="molecule type" value="Genomic_DNA"/>
</dbReference>
<dbReference type="SUPFAM" id="SSF47576">
    <property type="entry name" value="Calponin-homology domain, CH-domain"/>
    <property type="match status" value="1"/>
</dbReference>
<feature type="compositionally biased region" description="Polar residues" evidence="1">
    <location>
        <begin position="236"/>
        <end position="250"/>
    </location>
</feature>
<feature type="region of interest" description="Disordered" evidence="1">
    <location>
        <begin position="189"/>
        <end position="215"/>
    </location>
</feature>
<evidence type="ECO:0000259" key="2">
    <source>
        <dbReference type="PROSITE" id="PS50021"/>
    </source>
</evidence>
<dbReference type="GO" id="GO:0015629">
    <property type="term" value="C:actin cytoskeleton"/>
    <property type="evidence" value="ECO:0007669"/>
    <property type="project" value="TreeGrafter"/>
</dbReference>
<dbReference type="PANTHER" id="PTHR47385:SF14">
    <property type="entry name" value="TRANSGELIN"/>
    <property type="match status" value="1"/>
</dbReference>
<dbReference type="InterPro" id="IPR001715">
    <property type="entry name" value="CH_dom"/>
</dbReference>
<dbReference type="STRING" id="1392247.A0A3N4KVH7"/>
<feature type="region of interest" description="Disordered" evidence="1">
    <location>
        <begin position="236"/>
        <end position="410"/>
    </location>
</feature>
<feature type="compositionally biased region" description="Low complexity" evidence="1">
    <location>
        <begin position="509"/>
        <end position="526"/>
    </location>
</feature>
<dbReference type="PRINTS" id="PR00888">
    <property type="entry name" value="SM22CALPONIN"/>
</dbReference>
<evidence type="ECO:0000313" key="4">
    <source>
        <dbReference type="Proteomes" id="UP000277580"/>
    </source>
</evidence>
<protein>
    <recommendedName>
        <fullName evidence="2">Calponin-homology (CH) domain-containing protein</fullName>
    </recommendedName>
</protein>
<proteinExistence type="predicted"/>
<dbReference type="AlphaFoldDB" id="A0A3N4KVH7"/>
<dbReference type="GO" id="GO:0051015">
    <property type="term" value="F:actin filament binding"/>
    <property type="evidence" value="ECO:0007669"/>
    <property type="project" value="TreeGrafter"/>
</dbReference>
<keyword evidence="4" id="KW-1185">Reference proteome</keyword>
<dbReference type="Proteomes" id="UP000277580">
    <property type="component" value="Unassembled WGS sequence"/>
</dbReference>
<dbReference type="InterPro" id="IPR050606">
    <property type="entry name" value="Calponin-like"/>
</dbReference>
<feature type="compositionally biased region" description="Basic and acidic residues" evidence="1">
    <location>
        <begin position="471"/>
        <end position="499"/>
    </location>
</feature>
<dbReference type="SMART" id="SM00033">
    <property type="entry name" value="CH"/>
    <property type="match status" value="1"/>
</dbReference>
<dbReference type="PANTHER" id="PTHR47385">
    <property type="entry name" value="CALPONIN"/>
    <property type="match status" value="1"/>
</dbReference>
<evidence type="ECO:0000313" key="3">
    <source>
        <dbReference type="EMBL" id="RPB13419.1"/>
    </source>
</evidence>
<feature type="compositionally biased region" description="Basic and acidic residues" evidence="1">
    <location>
        <begin position="256"/>
        <end position="372"/>
    </location>
</feature>
<dbReference type="PROSITE" id="PS50021">
    <property type="entry name" value="CH"/>
    <property type="match status" value="1"/>
</dbReference>
<feature type="region of interest" description="Disordered" evidence="1">
    <location>
        <begin position="430"/>
        <end position="546"/>
    </location>
</feature>
<sequence length="700" mass="80422">MASVSSLDKDLSRLRLAKYTAQDSQDVKDWIGGILGETLPAGDLMVVLKDGVVLCKLANRLETSNPKLKFKKSAMPFVQMENISHFLSFVSRSPVSLAAHDVFLTVDLFEQKDPAQVVQCLGAFSRAANKLDPISFPTTLGGLKIPTSTAALSPQHSGGWSPGKRSVSAGSTGGVANAYVQSAAAIGAPTPFGKPTMPPKKPVVSSWSKPTDEKGTAPAWNIAQYGYMGGASQGNQGVSFGSRRQITNQPVVKGPSLDDREKLRKNSTDDAQRIQDASQERRRAEEERSHIEDERREGQKRKEEEERKNIEDEKRRREEQIRTKEEERKRIQNEAVRREEERKRIEDDERRKRIEDDERRIAVMEARRHREQLEEETALEITQKRQKEDEARRVRDAETQRKLDTEKFERERERERIRQLERELAKARERERIYEAEKEERRRQDTERMRRDAQEAVIRKHKTGDTTYGQRTDDRDPFYIRSHKTGDRERENMEAERRFLAGAWRADITTPPSTTNSTPLFPQHTPGTPPPHPPRALPTPPPRKLPPVPTTPNRVGALPSSRYFAQEHLASEPMGRSGSWETNDDGAAVALERERAEKREAEKRQAYKWARCVMILIPEPPNPLIPTAEEVAGWITDRESWMNSMSLLERERERERERQREWEANQREMEERREREGAGDDGPAWDVNQYGYADDILDLY</sequence>
<feature type="domain" description="Calponin-homology (CH)" evidence="2">
    <location>
        <begin position="21"/>
        <end position="128"/>
    </location>
</feature>
<dbReference type="Gene3D" id="1.10.418.10">
    <property type="entry name" value="Calponin-like domain"/>
    <property type="match status" value="1"/>
</dbReference>
<dbReference type="InterPro" id="IPR036872">
    <property type="entry name" value="CH_dom_sf"/>
</dbReference>
<dbReference type="OrthoDB" id="21595at2759"/>
<evidence type="ECO:0000256" key="1">
    <source>
        <dbReference type="SAM" id="MobiDB-lite"/>
    </source>
</evidence>
<dbReference type="InterPro" id="IPR003096">
    <property type="entry name" value="SM22_calponin"/>
</dbReference>
<feature type="compositionally biased region" description="Basic and acidic residues" evidence="1">
    <location>
        <begin position="430"/>
        <end position="458"/>
    </location>
</feature>
<dbReference type="Pfam" id="PF00307">
    <property type="entry name" value="CH"/>
    <property type="match status" value="1"/>
</dbReference>
<gene>
    <name evidence="3" type="ORF">P167DRAFT_585945</name>
</gene>
<dbReference type="GO" id="GO:0007015">
    <property type="term" value="P:actin filament organization"/>
    <property type="evidence" value="ECO:0007669"/>
    <property type="project" value="TreeGrafter"/>
</dbReference>
<name>A0A3N4KVH7_9PEZI</name>
<feature type="compositionally biased region" description="Basic and acidic residues" evidence="1">
    <location>
        <begin position="382"/>
        <end position="410"/>
    </location>
</feature>
<feature type="compositionally biased region" description="Pro residues" evidence="1">
    <location>
        <begin position="527"/>
        <end position="546"/>
    </location>
</feature>
<accession>A0A3N4KVH7</accession>
<reference evidence="3 4" key="1">
    <citation type="journal article" date="2018" name="Nat. Ecol. Evol.">
        <title>Pezizomycetes genomes reveal the molecular basis of ectomycorrhizal truffle lifestyle.</title>
        <authorList>
            <person name="Murat C."/>
            <person name="Payen T."/>
            <person name="Noel B."/>
            <person name="Kuo A."/>
            <person name="Morin E."/>
            <person name="Chen J."/>
            <person name="Kohler A."/>
            <person name="Krizsan K."/>
            <person name="Balestrini R."/>
            <person name="Da Silva C."/>
            <person name="Montanini B."/>
            <person name="Hainaut M."/>
            <person name="Levati E."/>
            <person name="Barry K.W."/>
            <person name="Belfiori B."/>
            <person name="Cichocki N."/>
            <person name="Clum A."/>
            <person name="Dockter R.B."/>
            <person name="Fauchery L."/>
            <person name="Guy J."/>
            <person name="Iotti M."/>
            <person name="Le Tacon F."/>
            <person name="Lindquist E.A."/>
            <person name="Lipzen A."/>
            <person name="Malagnac F."/>
            <person name="Mello A."/>
            <person name="Molinier V."/>
            <person name="Miyauchi S."/>
            <person name="Poulain J."/>
            <person name="Riccioni C."/>
            <person name="Rubini A."/>
            <person name="Sitrit Y."/>
            <person name="Splivallo R."/>
            <person name="Traeger S."/>
            <person name="Wang M."/>
            <person name="Zifcakova L."/>
            <person name="Wipf D."/>
            <person name="Zambonelli A."/>
            <person name="Paolocci F."/>
            <person name="Nowrousian M."/>
            <person name="Ottonello S."/>
            <person name="Baldrian P."/>
            <person name="Spatafora J.W."/>
            <person name="Henrissat B."/>
            <person name="Nagy L.G."/>
            <person name="Aury J.M."/>
            <person name="Wincker P."/>
            <person name="Grigoriev I.V."/>
            <person name="Bonfante P."/>
            <person name="Martin F.M."/>
        </authorList>
    </citation>
    <scope>NUCLEOTIDE SEQUENCE [LARGE SCALE GENOMIC DNA]</scope>
    <source>
        <strain evidence="3 4">CCBAS932</strain>
    </source>
</reference>
<dbReference type="InParanoid" id="A0A3N4KVH7"/>
<feature type="region of interest" description="Disordered" evidence="1">
    <location>
        <begin position="650"/>
        <end position="688"/>
    </location>
</feature>
<feature type="compositionally biased region" description="Basic and acidic residues" evidence="1">
    <location>
        <begin position="650"/>
        <end position="678"/>
    </location>
</feature>